<keyword evidence="8" id="KW-0539">Nucleus</keyword>
<protein>
    <recommendedName>
        <fullName evidence="9">Ribosomal RNA-processing protein 40</fullName>
    </recommendedName>
</protein>
<evidence type="ECO:0000256" key="8">
    <source>
        <dbReference type="ARBA" id="ARBA00023242"/>
    </source>
</evidence>
<comment type="subcellular location">
    <subcellularLocation>
        <location evidence="1">Cytoplasm</location>
    </subcellularLocation>
    <subcellularLocation>
        <location evidence="2">Nucleus</location>
        <location evidence="2">Nucleolus</location>
    </subcellularLocation>
</comment>
<comment type="caution">
    <text evidence="12">The sequence shown here is derived from an EMBL/GenBank/DDBJ whole genome shotgun (WGS) entry which is preliminary data.</text>
</comment>
<organism evidence="12 13">
    <name type="scientific">Opisthorchis felineus</name>
    <dbReference type="NCBI Taxonomy" id="147828"/>
    <lineage>
        <taxon>Eukaryota</taxon>
        <taxon>Metazoa</taxon>
        <taxon>Spiralia</taxon>
        <taxon>Lophotrochozoa</taxon>
        <taxon>Platyhelminthes</taxon>
        <taxon>Trematoda</taxon>
        <taxon>Digenea</taxon>
        <taxon>Opisthorchiida</taxon>
        <taxon>Opisthorchiata</taxon>
        <taxon>Opisthorchiidae</taxon>
        <taxon>Opisthorchis</taxon>
    </lineage>
</organism>
<dbReference type="InterPro" id="IPR049469">
    <property type="entry name" value="RRP40_KH-I"/>
</dbReference>
<dbReference type="STRING" id="147828.A0A4S2LXE4"/>
<evidence type="ECO:0000313" key="13">
    <source>
        <dbReference type="Proteomes" id="UP000308267"/>
    </source>
</evidence>
<dbReference type="GO" id="GO:0071038">
    <property type="term" value="P:TRAMP-dependent tRNA surveillance pathway"/>
    <property type="evidence" value="ECO:0007669"/>
    <property type="project" value="TreeGrafter"/>
</dbReference>
<dbReference type="PANTHER" id="PTHR21321">
    <property type="entry name" value="PNAS-3 RELATED"/>
    <property type="match status" value="1"/>
</dbReference>
<proteinExistence type="inferred from homology"/>
<dbReference type="Gene3D" id="3.30.1370.10">
    <property type="entry name" value="K Homology domain, type 1"/>
    <property type="match status" value="1"/>
</dbReference>
<comment type="similarity">
    <text evidence="3">Belongs to the RRP40 family.</text>
</comment>
<evidence type="ECO:0000256" key="6">
    <source>
        <dbReference type="ARBA" id="ARBA00022835"/>
    </source>
</evidence>
<evidence type="ECO:0000256" key="10">
    <source>
        <dbReference type="SAM" id="MobiDB-lite"/>
    </source>
</evidence>
<reference evidence="12 13" key="1">
    <citation type="journal article" date="2019" name="BMC Genomics">
        <title>New insights from Opisthorchis felineus genome: update on genomics of the epidemiologically important liver flukes.</title>
        <authorList>
            <person name="Ershov N.I."/>
            <person name="Mordvinov V.A."/>
            <person name="Prokhortchouk E.B."/>
            <person name="Pakharukova M.Y."/>
            <person name="Gunbin K.V."/>
            <person name="Ustyantsev K."/>
            <person name="Genaev M.A."/>
            <person name="Blinov A.G."/>
            <person name="Mazur A."/>
            <person name="Boulygina E."/>
            <person name="Tsygankova S."/>
            <person name="Khrameeva E."/>
            <person name="Chekanov N."/>
            <person name="Fan G."/>
            <person name="Xiao A."/>
            <person name="Zhang H."/>
            <person name="Xu X."/>
            <person name="Yang H."/>
            <person name="Solovyev V."/>
            <person name="Lee S.M."/>
            <person name="Liu X."/>
            <person name="Afonnikov D.A."/>
            <person name="Skryabin K.G."/>
        </authorList>
    </citation>
    <scope>NUCLEOTIDE SEQUENCE [LARGE SCALE GENOMIC DNA]</scope>
    <source>
        <strain evidence="12">AK-0245</strain>
        <tissue evidence="12">Whole organism</tissue>
    </source>
</reference>
<dbReference type="GO" id="GO:0000467">
    <property type="term" value="P:exonucleolytic trimming to generate mature 3'-end of 5.8S rRNA from tricistronic rRNA transcript (SSU-rRNA, 5.8S rRNA, LSU-rRNA)"/>
    <property type="evidence" value="ECO:0007669"/>
    <property type="project" value="TreeGrafter"/>
</dbReference>
<feature type="region of interest" description="Disordered" evidence="10">
    <location>
        <begin position="92"/>
        <end position="111"/>
    </location>
</feature>
<dbReference type="CDD" id="cd22526">
    <property type="entry name" value="KH-I_Rrp40"/>
    <property type="match status" value="1"/>
</dbReference>
<evidence type="ECO:0000256" key="2">
    <source>
        <dbReference type="ARBA" id="ARBA00004604"/>
    </source>
</evidence>
<evidence type="ECO:0000256" key="7">
    <source>
        <dbReference type="ARBA" id="ARBA00022884"/>
    </source>
</evidence>
<keyword evidence="7" id="KW-0694">RNA-binding</keyword>
<dbReference type="GO" id="GO:0000177">
    <property type="term" value="C:cytoplasmic exosome (RNase complex)"/>
    <property type="evidence" value="ECO:0007669"/>
    <property type="project" value="TreeGrafter"/>
</dbReference>
<gene>
    <name evidence="12" type="ORF">CRM22_005319</name>
</gene>
<dbReference type="GO" id="GO:0071034">
    <property type="term" value="P:CUT catabolic process"/>
    <property type="evidence" value="ECO:0007669"/>
    <property type="project" value="TreeGrafter"/>
</dbReference>
<dbReference type="GO" id="GO:0000176">
    <property type="term" value="C:nuclear exosome (RNase complex)"/>
    <property type="evidence" value="ECO:0007669"/>
    <property type="project" value="TreeGrafter"/>
</dbReference>
<evidence type="ECO:0000256" key="3">
    <source>
        <dbReference type="ARBA" id="ARBA00007841"/>
    </source>
</evidence>
<sequence>MEVDTSVIDDILRGARYQSEIHDRASFRTFLDRLVLPGMVLHLDPDRPDVHHSWALGPGLRLLPKTTRPKQSKSWDSIVILQFGVLRQSSTSFDPAEEKKTASRRPTGGAKPETHHFCLWLERPHLSGVSRSLAPLTRTTFRCTNSQFHIGDRVVGLVTRRIGDNYMVDIGCGSPATLNYLAFEGASKKNRPDLGPGDVLYAMVTQADRDLDIELSCVDEAGRASGMGILGRQEPGTVGNAGGMKGGVMLHCSPGLVRQLADQDNFPFLTLLSKVFPFEICLGANGRIWLTARSPRETTLLANAIAIADHIPQSECCKLAQILQ</sequence>
<dbReference type="Gene3D" id="2.40.50.140">
    <property type="entry name" value="Nucleic acid-binding proteins"/>
    <property type="match status" value="1"/>
</dbReference>
<keyword evidence="5" id="KW-0698">rRNA processing</keyword>
<dbReference type="PANTHER" id="PTHR21321:SF1">
    <property type="entry name" value="EXOSOME COMPLEX COMPONENT RRP40"/>
    <property type="match status" value="1"/>
</dbReference>
<dbReference type="GO" id="GO:0005730">
    <property type="term" value="C:nucleolus"/>
    <property type="evidence" value="ECO:0007669"/>
    <property type="project" value="UniProtKB-SubCell"/>
</dbReference>
<name>A0A4S2LXE4_OPIFE</name>
<dbReference type="Pfam" id="PF21262">
    <property type="entry name" value="RRP40_S1"/>
    <property type="match status" value="1"/>
</dbReference>
<dbReference type="GO" id="GO:0071051">
    <property type="term" value="P:poly(A)-dependent snoRNA 3'-end processing"/>
    <property type="evidence" value="ECO:0007669"/>
    <property type="project" value="TreeGrafter"/>
</dbReference>
<dbReference type="EMBL" id="SJOL01006453">
    <property type="protein sequence ID" value="TGZ66429.1"/>
    <property type="molecule type" value="Genomic_DNA"/>
</dbReference>
<dbReference type="Proteomes" id="UP000308267">
    <property type="component" value="Unassembled WGS sequence"/>
</dbReference>
<evidence type="ECO:0000313" key="12">
    <source>
        <dbReference type="EMBL" id="TGZ66429.1"/>
    </source>
</evidence>
<keyword evidence="6" id="KW-0271">Exosome</keyword>
<dbReference type="SUPFAM" id="SSF54791">
    <property type="entry name" value="Eukaryotic type KH-domain (KH-domain type I)"/>
    <property type="match status" value="1"/>
</dbReference>
<accession>A0A4S2LXE4</accession>
<dbReference type="SUPFAM" id="SSF50249">
    <property type="entry name" value="Nucleic acid-binding proteins"/>
    <property type="match status" value="1"/>
</dbReference>
<evidence type="ECO:0000256" key="9">
    <source>
        <dbReference type="ARBA" id="ARBA00030615"/>
    </source>
</evidence>
<dbReference type="GO" id="GO:0034475">
    <property type="term" value="P:U4 snRNA 3'-end processing"/>
    <property type="evidence" value="ECO:0007669"/>
    <property type="project" value="TreeGrafter"/>
</dbReference>
<dbReference type="InterPro" id="IPR012340">
    <property type="entry name" value="NA-bd_OB-fold"/>
</dbReference>
<dbReference type="Pfam" id="PF15985">
    <property type="entry name" value="KH_6"/>
    <property type="match status" value="1"/>
</dbReference>
<dbReference type="GO" id="GO:0071035">
    <property type="term" value="P:nuclear polyadenylation-dependent rRNA catabolic process"/>
    <property type="evidence" value="ECO:0007669"/>
    <property type="project" value="TreeGrafter"/>
</dbReference>
<dbReference type="InterPro" id="IPR026699">
    <property type="entry name" value="Exosome_RNA_bind1/RRP40/RRP4"/>
</dbReference>
<dbReference type="OrthoDB" id="340500at2759"/>
<keyword evidence="13" id="KW-1185">Reference proteome</keyword>
<dbReference type="GO" id="GO:0003723">
    <property type="term" value="F:RNA binding"/>
    <property type="evidence" value="ECO:0007669"/>
    <property type="project" value="UniProtKB-KW"/>
</dbReference>
<dbReference type="CDD" id="cd05790">
    <property type="entry name" value="S1_Rrp40"/>
    <property type="match status" value="1"/>
</dbReference>
<dbReference type="InterPro" id="IPR004088">
    <property type="entry name" value="KH_dom_type_1"/>
</dbReference>
<evidence type="ECO:0000256" key="5">
    <source>
        <dbReference type="ARBA" id="ARBA00022552"/>
    </source>
</evidence>
<evidence type="ECO:0000259" key="11">
    <source>
        <dbReference type="Pfam" id="PF15985"/>
    </source>
</evidence>
<keyword evidence="4" id="KW-0963">Cytoplasm</keyword>
<dbReference type="FunFam" id="2.40.50.140:FF:000112">
    <property type="entry name" value="Exosome complex component RRP40"/>
    <property type="match status" value="1"/>
</dbReference>
<dbReference type="InterPro" id="IPR036612">
    <property type="entry name" value="KH_dom_type_1_sf"/>
</dbReference>
<dbReference type="InterPro" id="IPR037319">
    <property type="entry name" value="Rrp40_S1"/>
</dbReference>
<feature type="domain" description="K Homology" evidence="11">
    <location>
        <begin position="247"/>
        <end position="295"/>
    </location>
</feature>
<dbReference type="AlphaFoldDB" id="A0A4S2LXE4"/>
<evidence type="ECO:0000256" key="1">
    <source>
        <dbReference type="ARBA" id="ARBA00004496"/>
    </source>
</evidence>
<evidence type="ECO:0000256" key="4">
    <source>
        <dbReference type="ARBA" id="ARBA00022490"/>
    </source>
</evidence>